<dbReference type="RefSeq" id="WP_057805718.1">
    <property type="nucleotide sequence ID" value="NZ_AZGO01000008.1"/>
</dbReference>
<name>A0A922TN88_9LACO</name>
<feature type="transmembrane region" description="Helical" evidence="1">
    <location>
        <begin position="233"/>
        <end position="256"/>
    </location>
</feature>
<comment type="caution">
    <text evidence="2">The sequence shown here is derived from an EMBL/GenBank/DDBJ whole genome shotgun (WGS) entry which is preliminary data.</text>
</comment>
<feature type="transmembrane region" description="Helical" evidence="1">
    <location>
        <begin position="190"/>
        <end position="221"/>
    </location>
</feature>
<keyword evidence="1" id="KW-1133">Transmembrane helix</keyword>
<gene>
    <name evidence="2" type="ORF">FD34_GL000440</name>
</gene>
<accession>A0A922TN88</accession>
<feature type="transmembrane region" description="Helical" evidence="1">
    <location>
        <begin position="115"/>
        <end position="138"/>
    </location>
</feature>
<feature type="transmembrane region" description="Helical" evidence="1">
    <location>
        <begin position="47"/>
        <end position="66"/>
    </location>
</feature>
<keyword evidence="1" id="KW-0812">Transmembrane</keyword>
<feature type="transmembrane region" description="Helical" evidence="1">
    <location>
        <begin position="20"/>
        <end position="41"/>
    </location>
</feature>
<keyword evidence="1" id="KW-0472">Membrane</keyword>
<proteinExistence type="predicted"/>
<organism evidence="2 3">
    <name type="scientific">Limosilactobacillus pontis DSM 8475</name>
    <dbReference type="NCBI Taxonomy" id="1423794"/>
    <lineage>
        <taxon>Bacteria</taxon>
        <taxon>Bacillati</taxon>
        <taxon>Bacillota</taxon>
        <taxon>Bacilli</taxon>
        <taxon>Lactobacillales</taxon>
        <taxon>Lactobacillaceae</taxon>
        <taxon>Limosilactobacillus</taxon>
    </lineage>
</organism>
<protein>
    <submittedName>
        <fullName evidence="2">Oligosaccharide repeat unit polymerase Wzy</fullName>
    </submittedName>
</protein>
<evidence type="ECO:0000256" key="1">
    <source>
        <dbReference type="SAM" id="Phobius"/>
    </source>
</evidence>
<dbReference type="EMBL" id="AZGO01000008">
    <property type="protein sequence ID" value="KRM37825.1"/>
    <property type="molecule type" value="Genomic_DNA"/>
</dbReference>
<evidence type="ECO:0000313" key="2">
    <source>
        <dbReference type="EMBL" id="KRM37825.1"/>
    </source>
</evidence>
<evidence type="ECO:0000313" key="3">
    <source>
        <dbReference type="Proteomes" id="UP000051085"/>
    </source>
</evidence>
<feature type="transmembrane region" description="Helical" evidence="1">
    <location>
        <begin position="158"/>
        <end position="178"/>
    </location>
</feature>
<dbReference type="Proteomes" id="UP000051085">
    <property type="component" value="Unassembled WGS sequence"/>
</dbReference>
<sequence length="408" mass="46229">MKVSKANHRLLDIPITGEQIYLFAFCFYFILAFLQTTTYIAYVSEKASQKIALLAVVLLLVKIFIYDNNSLRSFIINILALEFLVVIWRTSHDVKFFSLGMFVLGARNVNFRKIIYLYLSIGTIFLIFTVGSSLSGLIKNLIYYRGTDTSIVRQSLGILYPTDFAAHVLFLFLAYLYLRFDKINVLDYLALIIAAIVITVICNARLNVYALLLAIPVFFFGKRAKSGKIISSFIAAFYWTVPTIAAYFIIMLTAFYDKSNNIMLKLNHLLSDRLKYGSAAFKQYGTSLLGQHVQEHGWGGLGGQNMADHSMMNSYFFIDSSFLRLFIIYGILVTIAVLLIMTIISWRSIHNNSYALASVMMIVTISAVVEQHLLDLSYDPFLIALLANTSLPLLGDKGWRKKVEKLHS</sequence>
<feature type="transmembrane region" description="Helical" evidence="1">
    <location>
        <begin position="353"/>
        <end position="369"/>
    </location>
</feature>
<dbReference type="GeneID" id="87979218"/>
<feature type="transmembrane region" description="Helical" evidence="1">
    <location>
        <begin position="322"/>
        <end position="346"/>
    </location>
</feature>
<feature type="transmembrane region" description="Helical" evidence="1">
    <location>
        <begin position="73"/>
        <end position="91"/>
    </location>
</feature>
<dbReference type="AlphaFoldDB" id="A0A922TN88"/>
<reference evidence="2 3" key="1">
    <citation type="journal article" date="2015" name="Genome Announc.">
        <title>Expanding the biotechnology potential of lactobacilli through comparative genomics of 213 strains and associated genera.</title>
        <authorList>
            <person name="Sun Z."/>
            <person name="Harris H.M."/>
            <person name="McCann A."/>
            <person name="Guo C."/>
            <person name="Argimon S."/>
            <person name="Zhang W."/>
            <person name="Yang X."/>
            <person name="Jeffery I.B."/>
            <person name="Cooney J.C."/>
            <person name="Kagawa T.F."/>
            <person name="Liu W."/>
            <person name="Song Y."/>
            <person name="Salvetti E."/>
            <person name="Wrobel A."/>
            <person name="Rasinkangas P."/>
            <person name="Parkhill J."/>
            <person name="Rea M.C."/>
            <person name="O'Sullivan O."/>
            <person name="Ritari J."/>
            <person name="Douillard F.P."/>
            <person name="Paul Ross R."/>
            <person name="Yang R."/>
            <person name="Briner A.E."/>
            <person name="Felis G.E."/>
            <person name="de Vos W.M."/>
            <person name="Barrangou R."/>
            <person name="Klaenhammer T.R."/>
            <person name="Caufield P.W."/>
            <person name="Cui Y."/>
            <person name="Zhang H."/>
            <person name="O'Toole P.W."/>
        </authorList>
    </citation>
    <scope>NUCLEOTIDE SEQUENCE [LARGE SCALE GENOMIC DNA]</scope>
    <source>
        <strain evidence="2 3">DSM 8475</strain>
    </source>
</reference>